<feature type="domain" description="HD-GYP" evidence="3">
    <location>
        <begin position="147"/>
        <end position="342"/>
    </location>
</feature>
<keyword evidence="5" id="KW-1185">Reference proteome</keyword>
<dbReference type="Gene3D" id="1.10.3210.10">
    <property type="entry name" value="Hypothetical protein af1432"/>
    <property type="match status" value="1"/>
</dbReference>
<protein>
    <submittedName>
        <fullName evidence="4">Response regulator RpfG family c-di-GMP phosphodiesterase</fullName>
    </submittedName>
</protein>
<dbReference type="RefSeq" id="WP_184660734.1">
    <property type="nucleotide sequence ID" value="NZ_CP031518.1"/>
</dbReference>
<feature type="modified residue" description="4-aspartylphosphate" evidence="1">
    <location>
        <position position="59"/>
    </location>
</feature>
<feature type="domain" description="Response regulatory" evidence="2">
    <location>
        <begin position="11"/>
        <end position="126"/>
    </location>
</feature>
<reference evidence="4 5" key="1">
    <citation type="submission" date="2020-08" db="EMBL/GenBank/DDBJ databases">
        <title>Genomic Encyclopedia of Type Strains, Phase IV (KMG-IV): sequencing the most valuable type-strain genomes for metagenomic binning, comparative biology and taxonomic classification.</title>
        <authorList>
            <person name="Goeker M."/>
        </authorList>
    </citation>
    <scope>NUCLEOTIDE SEQUENCE [LARGE SCALE GENOMIC DNA]</scope>
    <source>
        <strain evidence="4 5">DSM 103462</strain>
    </source>
</reference>
<dbReference type="PROSITE" id="PS51832">
    <property type="entry name" value="HD_GYP"/>
    <property type="match status" value="1"/>
</dbReference>
<dbReference type="SUPFAM" id="SSF109604">
    <property type="entry name" value="HD-domain/PDEase-like"/>
    <property type="match status" value="1"/>
</dbReference>
<evidence type="ECO:0000256" key="1">
    <source>
        <dbReference type="PROSITE-ProRule" id="PRU00169"/>
    </source>
</evidence>
<dbReference type="PROSITE" id="PS50110">
    <property type="entry name" value="RESPONSE_REGULATORY"/>
    <property type="match status" value="1"/>
</dbReference>
<gene>
    <name evidence="4" type="ORF">HNP76_002356</name>
</gene>
<dbReference type="InterPro" id="IPR052020">
    <property type="entry name" value="Cyclic_di-GMP/3'3'-cGAMP_PDE"/>
</dbReference>
<sequence length="342" mass="38679">MEKVVFGSQAEVLVVDDSSMILSLMRRILDKTYIVHAVASGEECLEFVQSHIPDLILLDFHMTGIDGLETLHRLKSNPETNLIPVIFLTGDEHNETEIQSLHDGAIDFISKNPLVPGVLLQRVKNTLALTLLQKKLQEEVNRQTLQIKVLTREITEALAKTVDAKDHYTRGHSQRVANYSAEIARRMGKSPKEQEEIYYMGLLHDIGKIGVAGSIIRKNARLTEDEFEEVKEHPMAGYEILKTITVLPNLPLGAKYHHEHFDGSGYPDGLKGYQIPEVARIIAVADVYDAMTSKRAYSEIRPQAVVRAEIERCRGTYFDPDIANVMLRMIDEDIDYSMREVL</sequence>
<proteinExistence type="predicted"/>
<dbReference type="SMART" id="SM00448">
    <property type="entry name" value="REC"/>
    <property type="match status" value="1"/>
</dbReference>
<dbReference type="SMART" id="SM00471">
    <property type="entry name" value="HDc"/>
    <property type="match status" value="1"/>
</dbReference>
<accession>A0A7W8LN35</accession>
<dbReference type="InterPro" id="IPR001789">
    <property type="entry name" value="Sig_transdc_resp-reg_receiver"/>
</dbReference>
<dbReference type="InterPro" id="IPR011006">
    <property type="entry name" value="CheY-like_superfamily"/>
</dbReference>
<dbReference type="Proteomes" id="UP000518887">
    <property type="component" value="Unassembled WGS sequence"/>
</dbReference>
<dbReference type="GO" id="GO:0000160">
    <property type="term" value="P:phosphorelay signal transduction system"/>
    <property type="evidence" value="ECO:0007669"/>
    <property type="project" value="InterPro"/>
</dbReference>
<dbReference type="AlphaFoldDB" id="A0A7W8LN35"/>
<keyword evidence="1" id="KW-0597">Phosphoprotein</keyword>
<organism evidence="4 5">
    <name type="scientific">Treponema ruminis</name>
    <dbReference type="NCBI Taxonomy" id="744515"/>
    <lineage>
        <taxon>Bacteria</taxon>
        <taxon>Pseudomonadati</taxon>
        <taxon>Spirochaetota</taxon>
        <taxon>Spirochaetia</taxon>
        <taxon>Spirochaetales</taxon>
        <taxon>Treponemataceae</taxon>
        <taxon>Treponema</taxon>
    </lineage>
</organism>
<dbReference type="InterPro" id="IPR003607">
    <property type="entry name" value="HD/PDEase_dom"/>
</dbReference>
<dbReference type="CDD" id="cd00077">
    <property type="entry name" value="HDc"/>
    <property type="match status" value="1"/>
</dbReference>
<evidence type="ECO:0000313" key="4">
    <source>
        <dbReference type="EMBL" id="MBB5226968.1"/>
    </source>
</evidence>
<dbReference type="SUPFAM" id="SSF52172">
    <property type="entry name" value="CheY-like"/>
    <property type="match status" value="1"/>
</dbReference>
<dbReference type="CDD" id="cd00156">
    <property type="entry name" value="REC"/>
    <property type="match status" value="1"/>
</dbReference>
<dbReference type="Gene3D" id="3.40.50.2300">
    <property type="match status" value="1"/>
</dbReference>
<dbReference type="EMBL" id="JACHFQ010000007">
    <property type="protein sequence ID" value="MBB5226968.1"/>
    <property type="molecule type" value="Genomic_DNA"/>
</dbReference>
<evidence type="ECO:0000313" key="5">
    <source>
        <dbReference type="Proteomes" id="UP000518887"/>
    </source>
</evidence>
<evidence type="ECO:0000259" key="3">
    <source>
        <dbReference type="PROSITE" id="PS51832"/>
    </source>
</evidence>
<comment type="caution">
    <text evidence="4">The sequence shown here is derived from an EMBL/GenBank/DDBJ whole genome shotgun (WGS) entry which is preliminary data.</text>
</comment>
<dbReference type="Pfam" id="PF00072">
    <property type="entry name" value="Response_reg"/>
    <property type="match status" value="1"/>
</dbReference>
<evidence type="ECO:0000259" key="2">
    <source>
        <dbReference type="PROSITE" id="PS50110"/>
    </source>
</evidence>
<dbReference type="Pfam" id="PF13487">
    <property type="entry name" value="HD_5"/>
    <property type="match status" value="1"/>
</dbReference>
<dbReference type="PANTHER" id="PTHR45228:SF4">
    <property type="entry name" value="LIPOPROTEIN"/>
    <property type="match status" value="1"/>
</dbReference>
<name>A0A7W8LN35_9SPIR</name>
<dbReference type="PANTHER" id="PTHR45228">
    <property type="entry name" value="CYCLIC DI-GMP PHOSPHODIESTERASE TM_0186-RELATED"/>
    <property type="match status" value="1"/>
</dbReference>
<dbReference type="InterPro" id="IPR037522">
    <property type="entry name" value="HD_GYP_dom"/>
</dbReference>